<dbReference type="GO" id="GO:0046872">
    <property type="term" value="F:metal ion binding"/>
    <property type="evidence" value="ECO:0007669"/>
    <property type="project" value="UniProtKB-KW"/>
</dbReference>
<dbReference type="RefSeq" id="WP_184007257.1">
    <property type="nucleotide sequence ID" value="NZ_JACIJS010000001.1"/>
</dbReference>
<evidence type="ECO:0000256" key="10">
    <source>
        <dbReference type="ARBA" id="ARBA00032441"/>
    </source>
</evidence>
<dbReference type="Proteomes" id="UP000553766">
    <property type="component" value="Unassembled WGS sequence"/>
</dbReference>
<accession>A0A840WK40</accession>
<keyword evidence="5" id="KW-0819">tRNA processing</keyword>
<dbReference type="NCBIfam" id="TIGR00150">
    <property type="entry name" value="T6A_YjeE"/>
    <property type="match status" value="1"/>
</dbReference>
<keyword evidence="7" id="KW-0547">Nucleotide-binding</keyword>
<dbReference type="Pfam" id="PF02367">
    <property type="entry name" value="TsaE"/>
    <property type="match status" value="1"/>
</dbReference>
<dbReference type="PANTHER" id="PTHR33540">
    <property type="entry name" value="TRNA THREONYLCARBAMOYLADENOSINE BIOSYNTHESIS PROTEIN TSAE"/>
    <property type="match status" value="1"/>
</dbReference>
<evidence type="ECO:0000256" key="5">
    <source>
        <dbReference type="ARBA" id="ARBA00022694"/>
    </source>
</evidence>
<dbReference type="Gene3D" id="3.40.50.300">
    <property type="entry name" value="P-loop containing nucleotide triphosphate hydrolases"/>
    <property type="match status" value="1"/>
</dbReference>
<keyword evidence="9" id="KW-0460">Magnesium</keyword>
<dbReference type="PANTHER" id="PTHR33540:SF2">
    <property type="entry name" value="TRNA THREONYLCARBAMOYLADENOSINE BIOSYNTHESIS PROTEIN TSAE"/>
    <property type="match status" value="1"/>
</dbReference>
<protein>
    <recommendedName>
        <fullName evidence="3">tRNA threonylcarbamoyladenosine biosynthesis protein TsaE</fullName>
    </recommendedName>
    <alternativeName>
        <fullName evidence="10">t(6)A37 threonylcarbamoyladenosine biosynthesis protein TsaE</fullName>
    </alternativeName>
</protein>
<dbReference type="InterPro" id="IPR003442">
    <property type="entry name" value="T6A_TsaE"/>
</dbReference>
<name>A0A840WK40_9RHOB</name>
<dbReference type="InterPro" id="IPR027417">
    <property type="entry name" value="P-loop_NTPase"/>
</dbReference>
<comment type="caution">
    <text evidence="11">The sequence shown here is derived from an EMBL/GenBank/DDBJ whole genome shotgun (WGS) entry which is preliminary data.</text>
</comment>
<evidence type="ECO:0000256" key="6">
    <source>
        <dbReference type="ARBA" id="ARBA00022723"/>
    </source>
</evidence>
<dbReference type="SUPFAM" id="SSF52540">
    <property type="entry name" value="P-loop containing nucleoside triphosphate hydrolases"/>
    <property type="match status" value="1"/>
</dbReference>
<keyword evidence="12" id="KW-1185">Reference proteome</keyword>
<keyword evidence="4" id="KW-0963">Cytoplasm</keyword>
<dbReference type="AlphaFoldDB" id="A0A840WK40"/>
<evidence type="ECO:0000256" key="7">
    <source>
        <dbReference type="ARBA" id="ARBA00022741"/>
    </source>
</evidence>
<evidence type="ECO:0000313" key="12">
    <source>
        <dbReference type="Proteomes" id="UP000553766"/>
    </source>
</evidence>
<comment type="similarity">
    <text evidence="2">Belongs to the TsaE family.</text>
</comment>
<evidence type="ECO:0000256" key="9">
    <source>
        <dbReference type="ARBA" id="ARBA00022842"/>
    </source>
</evidence>
<proteinExistence type="inferred from homology"/>
<dbReference type="EMBL" id="JACIJS010000001">
    <property type="protein sequence ID" value="MBB5514042.1"/>
    <property type="molecule type" value="Genomic_DNA"/>
</dbReference>
<evidence type="ECO:0000256" key="8">
    <source>
        <dbReference type="ARBA" id="ARBA00022840"/>
    </source>
</evidence>
<dbReference type="GO" id="GO:0002949">
    <property type="term" value="P:tRNA threonylcarbamoyladenosine modification"/>
    <property type="evidence" value="ECO:0007669"/>
    <property type="project" value="InterPro"/>
</dbReference>
<evidence type="ECO:0000256" key="3">
    <source>
        <dbReference type="ARBA" id="ARBA00019010"/>
    </source>
</evidence>
<dbReference type="GO" id="GO:0005524">
    <property type="term" value="F:ATP binding"/>
    <property type="evidence" value="ECO:0007669"/>
    <property type="project" value="UniProtKB-KW"/>
</dbReference>
<gene>
    <name evidence="11" type="ORF">FHS89_000040</name>
</gene>
<organism evidence="11 12">
    <name type="scientific">Rubricella aquisinus</name>
    <dbReference type="NCBI Taxonomy" id="2028108"/>
    <lineage>
        <taxon>Bacteria</taxon>
        <taxon>Pseudomonadati</taxon>
        <taxon>Pseudomonadota</taxon>
        <taxon>Alphaproteobacteria</taxon>
        <taxon>Rhodobacterales</taxon>
        <taxon>Paracoccaceae</taxon>
        <taxon>Rubricella</taxon>
    </lineage>
</organism>
<keyword evidence="6" id="KW-0479">Metal-binding</keyword>
<evidence type="ECO:0000256" key="1">
    <source>
        <dbReference type="ARBA" id="ARBA00004496"/>
    </source>
</evidence>
<evidence type="ECO:0000256" key="2">
    <source>
        <dbReference type="ARBA" id="ARBA00007599"/>
    </source>
</evidence>
<comment type="subcellular location">
    <subcellularLocation>
        <location evidence="1">Cytoplasm</location>
    </subcellularLocation>
</comment>
<dbReference type="GO" id="GO:0005737">
    <property type="term" value="C:cytoplasm"/>
    <property type="evidence" value="ECO:0007669"/>
    <property type="project" value="UniProtKB-SubCell"/>
</dbReference>
<reference evidence="11 12" key="1">
    <citation type="submission" date="2020-08" db="EMBL/GenBank/DDBJ databases">
        <title>Genomic Encyclopedia of Type Strains, Phase IV (KMG-IV): sequencing the most valuable type-strain genomes for metagenomic binning, comparative biology and taxonomic classification.</title>
        <authorList>
            <person name="Goeker M."/>
        </authorList>
    </citation>
    <scope>NUCLEOTIDE SEQUENCE [LARGE SCALE GENOMIC DNA]</scope>
    <source>
        <strain evidence="11 12">DSM 103377</strain>
    </source>
</reference>
<keyword evidence="8" id="KW-0067">ATP-binding</keyword>
<evidence type="ECO:0000313" key="11">
    <source>
        <dbReference type="EMBL" id="MBB5514042.1"/>
    </source>
</evidence>
<sequence>MQDQTPLSPDQAALITLSLPDEAATTALAQAAAGVASTGDVILLDGPVGAGKSHFARAFIRAVTSPTEEVPSPTFTLVQVYESTCEIWHLDLYRVADLSELEELGLMDAMSEAICLIEWPGRLGPLTPSRAMHVALTPVQDATGESRIARIHLTGGGWERMAATLTSHESQPE</sequence>
<evidence type="ECO:0000256" key="4">
    <source>
        <dbReference type="ARBA" id="ARBA00022490"/>
    </source>
</evidence>